<evidence type="ECO:0000256" key="2">
    <source>
        <dbReference type="SAM" id="MobiDB-lite"/>
    </source>
</evidence>
<name>A0A915EX84_9CEST</name>
<keyword evidence="4" id="KW-1185">Reference proteome</keyword>
<dbReference type="Gene3D" id="2.60.40.150">
    <property type="entry name" value="C2 domain"/>
    <property type="match status" value="2"/>
</dbReference>
<dbReference type="PANTHER" id="PTHR21574:SF0">
    <property type="entry name" value="CENTROSOMAL PROTEIN OF 120 KDA"/>
    <property type="match status" value="1"/>
</dbReference>
<sequence>MSLKDRRLLVLSLISGEDFEEIPTACIGAEAKLGPQVLCTDPVKHYNNPQFKQELAWELDRRSLRLYRSYRHLIRLTFYTLHGDGCPRDKDPLGYFFLEPREATQKKLFSWHQLLDNSAKPHPVVCCGLYVESCLSRNFVDKPEASVIAEAKLDRELLSTDPVPHSSTPHFEQELAWEVDHASLRQYRLQRTSIKLQIFAINYNASPCSRNLLGYIILDVRSATERKTFKWFQVLNSKLRPCPEVYCGLYIDPCSSSSLVASGDLNATPLEVERFVENFGNQLVDGFEIRGTDSPKECFLISMVLVSIPQLANLLPPEVSPSSTFKLTLRFLSNDLFIWEFKEEDCTKLGDDQYKFFIRSTVDAIRACFLRVNIIEITLFVDEKPIGHCQGNLSLIGDQITPTTCYPLSMDVTFTLISPQVGNVNSPVILRFNVNNHDVQRHINGSHSQVKAGPKTNGGGSPAQALNMDTTLVQMQTNQRSASETLPSQQPITSRTTAPQIPTNYMNESVQLRRFCYTIELKTIRACCEPSPSKETYVYAKYVYPLFGTTNPIMTLPPVQFSANEEKHFFQGYCAFELAADFSEFKSRLLEEPLNVEILGRCSDGSNGLESSLGWAVIPLGEIFPEPVIEMSNSQRRFMTGVADVKLNGKPMAQIKYSLTLDDFGVYNSSTTAEITSLNQIEGLNIDGLKEVPDSTPKLPTDIRQTSEYRAALELELWKAKEEERFKNNLKLREQKMLMVFAEEWKRREIERESLCKKKMQEYQMLEDKLRAALEALMERERQLTLKEAALNAAERDLERNLEIREKDLLNDVQRKIRDAEQAISSEQQRNFHLNNELAVLREKCKGLEERLIEHHLKATTTSTTGVTADTKDGLDQAKRDEEEIRRLQFELVRLTTELTNAQSQISTMERRLDGALCGRARYKDLWTRALQEVTRLRQEAANATKQELQRREAEVEGLRREQCLLLRAGDTRACLHHDTPAQQNPADPQSLGEAASGNQGEVPLPSLVALQKVNDPALDAQLRRLRDERECLLTSGVYYEDDVLIVDLDKEIKRLQTLISNAV</sequence>
<dbReference type="InterPro" id="IPR035892">
    <property type="entry name" value="C2_domain_sf"/>
</dbReference>
<dbReference type="InterPro" id="IPR039893">
    <property type="entry name" value="CEP120-like"/>
</dbReference>
<dbReference type="InterPro" id="IPR022136">
    <property type="entry name" value="DUF3668"/>
</dbReference>
<evidence type="ECO:0000313" key="4">
    <source>
        <dbReference type="Proteomes" id="UP000887562"/>
    </source>
</evidence>
<dbReference type="GO" id="GO:0005813">
    <property type="term" value="C:centrosome"/>
    <property type="evidence" value="ECO:0007669"/>
    <property type="project" value="TreeGrafter"/>
</dbReference>
<feature type="coiled-coil region" evidence="1">
    <location>
        <begin position="756"/>
        <end position="851"/>
    </location>
</feature>
<feature type="domain" description="DUF3668" evidence="3">
    <location>
        <begin position="293"/>
        <end position="420"/>
    </location>
</feature>
<accession>A0A915EX84</accession>
<keyword evidence="1" id="KW-0175">Coiled coil</keyword>
<reference evidence="5" key="1">
    <citation type="submission" date="2022-11" db="UniProtKB">
        <authorList>
            <consortium name="WormBaseParasite"/>
        </authorList>
    </citation>
    <scope>IDENTIFICATION</scope>
</reference>
<feature type="coiled-coil region" evidence="1">
    <location>
        <begin position="878"/>
        <end position="912"/>
    </location>
</feature>
<dbReference type="Pfam" id="PF12416">
    <property type="entry name" value="DUF3668"/>
    <property type="match status" value="1"/>
</dbReference>
<dbReference type="Proteomes" id="UP000887562">
    <property type="component" value="Unplaced"/>
</dbReference>
<evidence type="ECO:0000313" key="5">
    <source>
        <dbReference type="WBParaSite" id="maker-E.canG7_contigs_1655-snap-gene-0.54-mRNA-1"/>
    </source>
</evidence>
<evidence type="ECO:0000259" key="3">
    <source>
        <dbReference type="Pfam" id="PF12416"/>
    </source>
</evidence>
<proteinExistence type="predicted"/>
<protein>
    <submittedName>
        <fullName evidence="5">DUF3668 domain-containing protein</fullName>
    </submittedName>
</protein>
<dbReference type="AlphaFoldDB" id="A0A915EX84"/>
<dbReference type="WBParaSite" id="maker-E.canG7_contigs_1655-snap-gene-0.54-mRNA-1">
    <property type="protein sequence ID" value="maker-E.canG7_contigs_1655-snap-gene-0.54-mRNA-1"/>
    <property type="gene ID" value="EcG7_02516"/>
</dbReference>
<dbReference type="PANTHER" id="PTHR21574">
    <property type="entry name" value="CENTROSOMAL PROTEIN OF 120 KDA"/>
    <property type="match status" value="1"/>
</dbReference>
<evidence type="ECO:0000256" key="1">
    <source>
        <dbReference type="SAM" id="Coils"/>
    </source>
</evidence>
<feature type="region of interest" description="Disordered" evidence="2">
    <location>
        <begin position="977"/>
        <end position="999"/>
    </location>
</feature>
<organism evidence="4 5">
    <name type="scientific">Echinococcus canadensis</name>
    <dbReference type="NCBI Taxonomy" id="519352"/>
    <lineage>
        <taxon>Eukaryota</taxon>
        <taxon>Metazoa</taxon>
        <taxon>Spiralia</taxon>
        <taxon>Lophotrochozoa</taxon>
        <taxon>Platyhelminthes</taxon>
        <taxon>Cestoda</taxon>
        <taxon>Eucestoda</taxon>
        <taxon>Cyclophyllidea</taxon>
        <taxon>Taeniidae</taxon>
        <taxon>Echinococcus</taxon>
        <taxon>Echinococcus canadensis group</taxon>
    </lineage>
</organism>
<dbReference type="GO" id="GO:1903724">
    <property type="term" value="P:positive regulation of centriole elongation"/>
    <property type="evidence" value="ECO:0007669"/>
    <property type="project" value="TreeGrafter"/>
</dbReference>